<dbReference type="InterPro" id="IPR050464">
    <property type="entry name" value="Zeta_carotene_desat/Oxidored"/>
</dbReference>
<comment type="similarity">
    <text evidence="3 13">Belongs to the protoporphyrinogen/coproporphyrinogen oxidase family. Protoporphyrinogen oxidase subfamily.</text>
</comment>
<dbReference type="AlphaFoldDB" id="Q6CVJ2"/>
<comment type="catalytic activity">
    <reaction evidence="12 13">
        <text>protoporphyrinogen IX + 3 O2 = protoporphyrin IX + 3 H2O2</text>
        <dbReference type="Rhea" id="RHEA:25576"/>
        <dbReference type="ChEBI" id="CHEBI:15379"/>
        <dbReference type="ChEBI" id="CHEBI:16240"/>
        <dbReference type="ChEBI" id="CHEBI:57306"/>
        <dbReference type="ChEBI" id="CHEBI:57307"/>
        <dbReference type="EC" id="1.3.3.4"/>
    </reaction>
</comment>
<dbReference type="SUPFAM" id="SSF51905">
    <property type="entry name" value="FAD/NAD(P)-binding domain"/>
    <property type="match status" value="1"/>
</dbReference>
<protein>
    <recommendedName>
        <fullName evidence="11 13">Protoporphyrinogen oxidase</fullName>
        <ecNumber evidence="4 13">1.3.3.4</ecNumber>
    </recommendedName>
</protein>
<evidence type="ECO:0000256" key="11">
    <source>
        <dbReference type="ARBA" id="ARBA00044160"/>
    </source>
</evidence>
<dbReference type="InParanoid" id="Q6CVJ2"/>
<dbReference type="HOGENOM" id="CLU_009629_1_2_1"/>
<evidence type="ECO:0000256" key="4">
    <source>
        <dbReference type="ARBA" id="ARBA00012867"/>
    </source>
</evidence>
<dbReference type="Gene3D" id="3.50.50.60">
    <property type="entry name" value="FAD/NAD(P)-binding domain"/>
    <property type="match status" value="1"/>
</dbReference>
<organism evidence="15 16">
    <name type="scientific">Kluyveromyces lactis (strain ATCC 8585 / CBS 2359 / DSM 70799 / NBRC 1267 / NRRL Y-1140 / WM37)</name>
    <name type="common">Yeast</name>
    <name type="synonym">Candida sphaerica</name>
    <dbReference type="NCBI Taxonomy" id="284590"/>
    <lineage>
        <taxon>Eukaryota</taxon>
        <taxon>Fungi</taxon>
        <taxon>Dikarya</taxon>
        <taxon>Ascomycota</taxon>
        <taxon>Saccharomycotina</taxon>
        <taxon>Saccharomycetes</taxon>
        <taxon>Saccharomycetales</taxon>
        <taxon>Saccharomycetaceae</taxon>
        <taxon>Kluyveromyces</taxon>
    </lineage>
</organism>
<dbReference type="GO" id="GO:0006782">
    <property type="term" value="P:protoporphyrinogen IX biosynthetic process"/>
    <property type="evidence" value="ECO:0007669"/>
    <property type="project" value="UniProtKB-UniRule"/>
</dbReference>
<evidence type="ECO:0000256" key="6">
    <source>
        <dbReference type="ARBA" id="ARBA00022827"/>
    </source>
</evidence>
<comment type="function">
    <text evidence="1 13">Catalyzes the 6-electron oxidation of protoporphyrinogen-IX to form protoporphyrin-IX.</text>
</comment>
<dbReference type="KEGG" id="kla:KLLA0_B11616g"/>
<accession>Q6CVJ2</accession>
<comment type="cofactor">
    <cofactor evidence="13">
        <name>FAD</name>
        <dbReference type="ChEBI" id="CHEBI:57692"/>
    </cofactor>
    <text evidence="13">Binds 1 FAD per subunit.</text>
</comment>
<dbReference type="EC" id="1.3.3.4" evidence="4 13"/>
<comment type="pathway">
    <text evidence="2 13">Porphyrin-containing compound metabolism; protoporphyrin-IX biosynthesis; protoporphyrin-IX from protoporphyrinogen-IX: step 1/1.</text>
</comment>
<keyword evidence="6 13" id="KW-0274">FAD</keyword>
<evidence type="ECO:0000256" key="1">
    <source>
        <dbReference type="ARBA" id="ARBA00002600"/>
    </source>
</evidence>
<evidence type="ECO:0000256" key="5">
    <source>
        <dbReference type="ARBA" id="ARBA00022630"/>
    </source>
</evidence>
<dbReference type="STRING" id="284590.Q6CVJ2"/>
<evidence type="ECO:0000256" key="8">
    <source>
        <dbReference type="ARBA" id="ARBA00023128"/>
    </source>
</evidence>
<keyword evidence="16" id="KW-1185">Reference proteome</keyword>
<dbReference type="OMA" id="EHNQAVQ"/>
<dbReference type="PANTHER" id="PTHR42923">
    <property type="entry name" value="PROTOPORPHYRINOGEN OXIDASE"/>
    <property type="match status" value="1"/>
</dbReference>
<feature type="domain" description="Amine oxidase" evidence="14">
    <location>
        <begin position="22"/>
        <end position="393"/>
    </location>
</feature>
<keyword evidence="7 13" id="KW-0560">Oxidoreductase</keyword>
<proteinExistence type="inferred from homology"/>
<reference evidence="15 16" key="1">
    <citation type="journal article" date="2004" name="Nature">
        <title>Genome evolution in yeasts.</title>
        <authorList>
            <consortium name="Genolevures"/>
            <person name="Dujon B."/>
            <person name="Sherman D."/>
            <person name="Fischer G."/>
            <person name="Durrens P."/>
            <person name="Casaregola S."/>
            <person name="Lafontaine I."/>
            <person name="de Montigny J."/>
            <person name="Marck C."/>
            <person name="Neuveglise C."/>
            <person name="Talla E."/>
            <person name="Goffard N."/>
            <person name="Frangeul L."/>
            <person name="Aigle M."/>
            <person name="Anthouard V."/>
            <person name="Babour A."/>
            <person name="Barbe V."/>
            <person name="Barnay S."/>
            <person name="Blanchin S."/>
            <person name="Beckerich J.M."/>
            <person name="Beyne E."/>
            <person name="Bleykasten C."/>
            <person name="Boisrame A."/>
            <person name="Boyer J."/>
            <person name="Cattolico L."/>
            <person name="Confanioleri F."/>
            <person name="de Daruvar A."/>
            <person name="Despons L."/>
            <person name="Fabre E."/>
            <person name="Fairhead C."/>
            <person name="Ferry-Dumazet H."/>
            <person name="Groppi A."/>
            <person name="Hantraye F."/>
            <person name="Hennequin C."/>
            <person name="Jauniaux N."/>
            <person name="Joyet P."/>
            <person name="Kachouri R."/>
            <person name="Kerrest A."/>
            <person name="Koszul R."/>
            <person name="Lemaire M."/>
            <person name="Lesur I."/>
            <person name="Ma L."/>
            <person name="Muller H."/>
            <person name="Nicaud J.M."/>
            <person name="Nikolski M."/>
            <person name="Oztas S."/>
            <person name="Ozier-Kalogeropoulos O."/>
            <person name="Pellenz S."/>
            <person name="Potier S."/>
            <person name="Richard G.F."/>
            <person name="Straub M.L."/>
            <person name="Suleau A."/>
            <person name="Swennene D."/>
            <person name="Tekaia F."/>
            <person name="Wesolowski-Louvel M."/>
            <person name="Westhof E."/>
            <person name="Wirth B."/>
            <person name="Zeniou-Meyer M."/>
            <person name="Zivanovic I."/>
            <person name="Bolotin-Fukuhara M."/>
            <person name="Thierry A."/>
            <person name="Bouchier C."/>
            <person name="Caudron B."/>
            <person name="Scarpelli C."/>
            <person name="Gaillardin C."/>
            <person name="Weissenbach J."/>
            <person name="Wincker P."/>
            <person name="Souciet J.L."/>
        </authorList>
    </citation>
    <scope>NUCLEOTIDE SEQUENCE [LARGE SCALE GENOMIC DNA]</scope>
    <source>
        <strain evidence="16">ATCC 8585 / CBS 2359 / DSM 70799 / NBRC 1267 / NRRL Y-1140 / WM37</strain>
    </source>
</reference>
<evidence type="ECO:0000259" key="14">
    <source>
        <dbReference type="Pfam" id="PF01593"/>
    </source>
</evidence>
<dbReference type="UniPathway" id="UPA00251">
    <property type="reaction ID" value="UER00324"/>
</dbReference>
<comment type="subcellular location">
    <subcellularLocation>
        <location evidence="13">Mitochondrion inner membrane</location>
    </subcellularLocation>
</comment>
<name>Q6CVJ2_KLULA</name>
<evidence type="ECO:0000256" key="3">
    <source>
        <dbReference type="ARBA" id="ARBA00010551"/>
    </source>
</evidence>
<dbReference type="GO" id="GO:0005743">
    <property type="term" value="C:mitochondrial inner membrane"/>
    <property type="evidence" value="ECO:0007669"/>
    <property type="project" value="UniProtKB-SubCell"/>
</dbReference>
<dbReference type="PANTHER" id="PTHR42923:SF3">
    <property type="entry name" value="PROTOPORPHYRINOGEN OXIDASE"/>
    <property type="match status" value="1"/>
</dbReference>
<gene>
    <name evidence="15" type="ORF">KLLA0_B11616g</name>
</gene>
<dbReference type="PaxDb" id="284590-Q6CVJ2"/>
<evidence type="ECO:0000256" key="10">
    <source>
        <dbReference type="ARBA" id="ARBA00023244"/>
    </source>
</evidence>
<keyword evidence="10 13" id="KW-0627">Porphyrin biosynthesis</keyword>
<evidence type="ECO:0000313" key="15">
    <source>
        <dbReference type="EMBL" id="CAH02440.1"/>
    </source>
</evidence>
<dbReference type="InterPro" id="IPR002937">
    <property type="entry name" value="Amino_oxidase"/>
</dbReference>
<dbReference type="GO" id="GO:0004729">
    <property type="term" value="F:oxygen-dependent protoporphyrinogen oxidase activity"/>
    <property type="evidence" value="ECO:0007669"/>
    <property type="project" value="UniProtKB-UniRule"/>
</dbReference>
<evidence type="ECO:0000256" key="7">
    <source>
        <dbReference type="ARBA" id="ARBA00023002"/>
    </source>
</evidence>
<dbReference type="Proteomes" id="UP000000598">
    <property type="component" value="Chromosome B"/>
</dbReference>
<dbReference type="InterPro" id="IPR036188">
    <property type="entry name" value="FAD/NAD-bd_sf"/>
</dbReference>
<dbReference type="eggNOG" id="KOG1276">
    <property type="taxonomic scope" value="Eukaryota"/>
</dbReference>
<evidence type="ECO:0000256" key="2">
    <source>
        <dbReference type="ARBA" id="ARBA00005073"/>
    </source>
</evidence>
<evidence type="ECO:0000256" key="9">
    <source>
        <dbReference type="ARBA" id="ARBA00023133"/>
    </source>
</evidence>
<sequence length="536" mass="59446">MKPIVGSLPFNARIAVVGGGVSGLTFTYFLSKLRPDVKVTLYEKQDRCGGWIHSDIIDDGEGNRVMVEKGPRTLRGVSDGSVIIVQTLRDLGKQDVVQYIAADSEANRKFLLDKNNVLTQVPDSPISALKFFAGSLGKGFISGILGEPFRSAKVTGTDESAHSFIHRRFGNEHISKNVFSALFHGIYAGDIKKLSAKRTIGKMVEMENTSGSLIKSMFNKMIIKYKNRNDTRSHKIEISPLLKKFAEATGQSEKQLISLSQRLKAFPMVGFRSGLDCYPKTLSEYITGLPNVSVKHEAVESVIPGKDGKNVVIVSDSGESTFDHARLTVNPNVLENIIPFEPLAKKLREVHSNTVILVNFYLPRKDVISNYHGFGYLVPQSNQNHEKLLGVIFDSVIEKNFKPVFGVQNESKSPDDDKRYTKVTAMLGGHYLNNEGEQNIPSKSIIINSVKYAFMKHLHIDENDLEDGTWEVTVAKDCLPQYHVGYDDWVQQTAKLVQEQYSNYVSLGGMAFSTGPGVPNVIEDGFESAYVLSKAE</sequence>
<dbReference type="FunCoup" id="Q6CVJ2">
    <property type="interactions" value="521"/>
</dbReference>
<evidence type="ECO:0000313" key="16">
    <source>
        <dbReference type="Proteomes" id="UP000000598"/>
    </source>
</evidence>
<dbReference type="SUPFAM" id="SSF54373">
    <property type="entry name" value="FAD-linked reductases, C-terminal domain"/>
    <property type="match status" value="1"/>
</dbReference>
<evidence type="ECO:0000256" key="13">
    <source>
        <dbReference type="RuleBase" id="RU367069"/>
    </source>
</evidence>
<dbReference type="Pfam" id="PF01593">
    <property type="entry name" value="Amino_oxidase"/>
    <property type="match status" value="1"/>
</dbReference>
<dbReference type="FunFam" id="3.50.50.60:FF:000276">
    <property type="entry name" value="Protoporphyrinogen oxidase"/>
    <property type="match status" value="1"/>
</dbReference>
<evidence type="ECO:0000256" key="12">
    <source>
        <dbReference type="ARBA" id="ARBA00047554"/>
    </source>
</evidence>
<dbReference type="NCBIfam" id="TIGR00562">
    <property type="entry name" value="proto_IX_ox"/>
    <property type="match status" value="1"/>
</dbReference>
<keyword evidence="5 13" id="KW-0285">Flavoprotein</keyword>
<keyword evidence="9 13" id="KW-0350">Heme biosynthesis</keyword>
<dbReference type="EMBL" id="CR382122">
    <property type="protein sequence ID" value="CAH02440.1"/>
    <property type="molecule type" value="Genomic_DNA"/>
</dbReference>
<dbReference type="InterPro" id="IPR004572">
    <property type="entry name" value="Protoporphyrinogen_oxidase"/>
</dbReference>
<keyword evidence="8" id="KW-0496">Mitochondrion</keyword>